<keyword evidence="8" id="KW-1185">Reference proteome</keyword>
<evidence type="ECO:0000313" key="7">
    <source>
        <dbReference type="EMBL" id="KAK1802170.1"/>
    </source>
</evidence>
<dbReference type="Pfam" id="PF01585">
    <property type="entry name" value="G-patch"/>
    <property type="match status" value="1"/>
</dbReference>
<dbReference type="EMBL" id="JAROKS010000007">
    <property type="protein sequence ID" value="KAK1802170.1"/>
    <property type="molecule type" value="Genomic_DNA"/>
</dbReference>
<reference evidence="7" key="1">
    <citation type="submission" date="2023-03" db="EMBL/GenBank/DDBJ databases">
        <title>Electrophorus voltai genome.</title>
        <authorList>
            <person name="Bian C."/>
        </authorList>
    </citation>
    <scope>NUCLEOTIDE SEQUENCE</scope>
    <source>
        <strain evidence="7">CB-2022</strain>
        <tissue evidence="7">Muscle</tissue>
    </source>
</reference>
<feature type="compositionally biased region" description="Low complexity" evidence="5">
    <location>
        <begin position="848"/>
        <end position="861"/>
    </location>
</feature>
<dbReference type="InterPro" id="IPR011666">
    <property type="entry name" value="DUF1604"/>
</dbReference>
<dbReference type="Proteomes" id="UP001239994">
    <property type="component" value="Unassembled WGS sequence"/>
</dbReference>
<dbReference type="InterPro" id="IPR019775">
    <property type="entry name" value="WD40_repeat_CS"/>
</dbReference>
<organism evidence="7 8">
    <name type="scientific">Electrophorus voltai</name>
    <dbReference type="NCBI Taxonomy" id="2609070"/>
    <lineage>
        <taxon>Eukaryota</taxon>
        <taxon>Metazoa</taxon>
        <taxon>Chordata</taxon>
        <taxon>Craniata</taxon>
        <taxon>Vertebrata</taxon>
        <taxon>Euteleostomi</taxon>
        <taxon>Actinopterygii</taxon>
        <taxon>Neopterygii</taxon>
        <taxon>Teleostei</taxon>
        <taxon>Ostariophysi</taxon>
        <taxon>Gymnotiformes</taxon>
        <taxon>Gymnotoidei</taxon>
        <taxon>Gymnotidae</taxon>
        <taxon>Electrophorus</taxon>
    </lineage>
</organism>
<protein>
    <recommendedName>
        <fullName evidence="6">G-patch domain-containing protein</fullName>
    </recommendedName>
</protein>
<dbReference type="InterPro" id="IPR015943">
    <property type="entry name" value="WD40/YVTN_repeat-like_dom_sf"/>
</dbReference>
<feature type="compositionally biased region" description="Basic and acidic residues" evidence="5">
    <location>
        <begin position="862"/>
        <end position="886"/>
    </location>
</feature>
<feature type="compositionally biased region" description="Acidic residues" evidence="5">
    <location>
        <begin position="785"/>
        <end position="794"/>
    </location>
</feature>
<dbReference type="SMART" id="SM00320">
    <property type="entry name" value="WD40"/>
    <property type="match status" value="7"/>
</dbReference>
<evidence type="ECO:0000256" key="1">
    <source>
        <dbReference type="ARBA" id="ARBA00008600"/>
    </source>
</evidence>
<feature type="region of interest" description="Disordered" evidence="5">
    <location>
        <begin position="694"/>
        <end position="979"/>
    </location>
</feature>
<dbReference type="InterPro" id="IPR036322">
    <property type="entry name" value="WD40_repeat_dom_sf"/>
</dbReference>
<evidence type="ECO:0000256" key="2">
    <source>
        <dbReference type="ARBA" id="ARBA00022574"/>
    </source>
</evidence>
<dbReference type="InterPro" id="IPR020472">
    <property type="entry name" value="WD40_PAC1"/>
</dbReference>
<dbReference type="Pfam" id="PF07713">
    <property type="entry name" value="DUF1604"/>
    <property type="match status" value="1"/>
</dbReference>
<dbReference type="SUPFAM" id="SSF50978">
    <property type="entry name" value="WD40 repeat-like"/>
    <property type="match status" value="1"/>
</dbReference>
<feature type="region of interest" description="Disordered" evidence="5">
    <location>
        <begin position="72"/>
        <end position="120"/>
    </location>
</feature>
<feature type="repeat" description="WD" evidence="4">
    <location>
        <begin position="1304"/>
        <end position="1345"/>
    </location>
</feature>
<dbReference type="GO" id="GO:0006397">
    <property type="term" value="P:mRNA processing"/>
    <property type="evidence" value="ECO:0007669"/>
    <property type="project" value="InterPro"/>
</dbReference>
<feature type="domain" description="G-patch" evidence="6">
    <location>
        <begin position="151"/>
        <end position="171"/>
    </location>
</feature>
<feature type="repeat" description="WD" evidence="4">
    <location>
        <begin position="1262"/>
        <end position="1296"/>
    </location>
</feature>
<feature type="repeat" description="WD" evidence="4">
    <location>
        <begin position="1043"/>
        <end position="1084"/>
    </location>
</feature>
<feature type="repeat" description="WD" evidence="4">
    <location>
        <begin position="1215"/>
        <end position="1256"/>
    </location>
</feature>
<dbReference type="GO" id="GO:0003723">
    <property type="term" value="F:RNA binding"/>
    <property type="evidence" value="ECO:0007669"/>
    <property type="project" value="TreeGrafter"/>
</dbReference>
<accession>A0AAD9E056</accession>
<dbReference type="PRINTS" id="PR00320">
    <property type="entry name" value="GPROTEINBRPT"/>
</dbReference>
<dbReference type="CDD" id="cd00200">
    <property type="entry name" value="WD40"/>
    <property type="match status" value="1"/>
</dbReference>
<feature type="compositionally biased region" description="Acidic residues" evidence="5">
    <location>
        <begin position="1"/>
        <end position="11"/>
    </location>
</feature>
<dbReference type="PROSITE" id="PS50294">
    <property type="entry name" value="WD_REPEATS_REGION"/>
    <property type="match status" value="6"/>
</dbReference>
<comment type="caution">
    <text evidence="7">The sequence shown here is derived from an EMBL/GenBank/DDBJ whole genome shotgun (WGS) entry which is preliminary data.</text>
</comment>
<feature type="region of interest" description="Disordered" evidence="5">
    <location>
        <begin position="606"/>
        <end position="631"/>
    </location>
</feature>
<keyword evidence="2 4" id="KW-0853">WD repeat</keyword>
<feature type="compositionally biased region" description="Low complexity" evidence="5">
    <location>
        <begin position="697"/>
        <end position="718"/>
    </location>
</feature>
<feature type="repeat" description="WD" evidence="4">
    <location>
        <begin position="1086"/>
        <end position="1127"/>
    </location>
</feature>
<dbReference type="PROSITE" id="PS50082">
    <property type="entry name" value="WD_REPEATS_2"/>
    <property type="match status" value="6"/>
</dbReference>
<evidence type="ECO:0000259" key="6">
    <source>
        <dbReference type="PROSITE" id="PS50174"/>
    </source>
</evidence>
<sequence length="1401" mass="154021">MASDGESDEDFVTYGSPLEPLEEDEPIRKPIPVQDQTVKDEKGRYKRFHGAFTGGFSAGYFNTVGSKEGWTPSTFVSSRQQKAERHDARPEDFMDEEDFSEHGIAPREITTTDDFASGRPDQLKDKAQAISSLSAPIPGDTLLEEMITPTRSSIGVQLLRKMGWKDGQGVGPRVKRRQRKQEPDVRAYGCALPPNGSEESENEDEFAPENVTFAPKDVTPVDFTPKDDLHGLGYRGLDPLQALAGHSGMGHINLFTLDSDRSSLFGERKPGQHRKGGIAGQAFGVGAMEEEDDDIYHRDAMSNYDAVLGGEEPGDGLYGWTAPQQYHSKKNGESQTNRYSKNDAAYVGKILEGFTLASKGTEVKTVFPPPVLPRDYRPVHYFRPVVDLSSVSPIVAQALQASRGHLSQDAPQQGRHMLDSTQRREMLGETTLQGPSSVFELLDSKDRERLSGIRKAAEDRRALGDMASPEGRAAVVAAARASALQALSSRFQPTSPQPDPTTQPQVSASQGPLRAQPQASAAAQLALCAWSSPTANTSQTFKPFEKNPAKQARYDLYISRLKQGDKEALESSLDLTMTEWERGREREEFVRAAVLYKPSNSSLSSRFTRAKHEDSEDTVEVAQDQENDADDKQAAVKMKMFGKLTRETFEWHPDKLLCKRFNVPDPYPGSSVVGMPKVKRDKFSVFNFLTITEDRGGSQSASGSAIGPAPGPTPTATGKRSRWDVAGQEVKPKDPLSRFISEARSEVSAAHQEQTSTAATAPDPTATAQPKTTEPVTEQTAKQTEDDDRADEEEVRPPMDLFKAIFASSSDEKSSSSSAEESGEDEEQEAKPQTNEPIAASVNLLAPSVSTVSSSSMTESKLLSDKGEHPHFSESKLLSDKGEQKDALAVSSVQMGGLDSEEFGPRLPPPGQVFPSSSSQAQEETAKKQKHKAKKDHKHRKESKHKKKSKKHKHKGKQKKKKKKAEESDSSSDDSDSDDVAELGAACTVELLQRHIVRYKFLVEMSKVSMDPLALDEPIIEEKREVAPLWEHEALAQIPVKVLRGHDDSVTSCHFCFHDTRLLTSSYDKTAIFWDVETGTPLMVLKGGHSAVITECCLVPEKNRVVTSSWDKNVNAWDLETGKILWTVKQGGLLMSCSVSGDGTCVASASDTENALYLSCADTGQRLHYMRGSHHTSTVMSCQFDAQSQHLASTSVDGSIKLWDLCSHKTTLTINSGHTNVISSCCFTHDSRYLCTASWDRTLQLWDVQTGSFRTRGGVQLCRGHEGSVSSCAFSSDASVLVSGAYDRTVALWDMRGLCKILTLKGHLDWVTDVDISADKKWVVSSSKDSTVRLWNIEQCEHIPAVIETRRAQGMGLQTLKCEECGKPFSVSRMENTNLITKCVFCRRKAPNRQLPAPPCV</sequence>
<dbReference type="Gene3D" id="2.130.10.10">
    <property type="entry name" value="YVTN repeat-like/Quinoprotein amine dehydrogenase"/>
    <property type="match status" value="3"/>
</dbReference>
<feature type="region of interest" description="Disordered" evidence="5">
    <location>
        <begin position="1"/>
        <end position="40"/>
    </location>
</feature>
<feature type="compositionally biased region" description="Basic and acidic residues" evidence="5">
    <location>
        <begin position="81"/>
        <end position="92"/>
    </location>
</feature>
<dbReference type="PROSITE" id="PS00678">
    <property type="entry name" value="WD_REPEATS_1"/>
    <property type="match status" value="6"/>
</dbReference>
<dbReference type="Pfam" id="PF26093">
    <property type="entry name" value="HTH_TGH"/>
    <property type="match status" value="1"/>
</dbReference>
<dbReference type="InterPro" id="IPR000467">
    <property type="entry name" value="G_patch_dom"/>
</dbReference>
<feature type="compositionally biased region" description="Basic and acidic residues" evidence="5">
    <location>
        <begin position="730"/>
        <end position="745"/>
    </location>
</feature>
<feature type="repeat" description="WD" evidence="4">
    <location>
        <begin position="1172"/>
        <end position="1213"/>
    </location>
</feature>
<dbReference type="PANTHER" id="PTHR13384">
    <property type="entry name" value="G PATCH DOMAIN-CONTAINING PROTEIN 1"/>
    <property type="match status" value="1"/>
</dbReference>
<feature type="compositionally biased region" description="Acidic residues" evidence="5">
    <location>
        <begin position="615"/>
        <end position="629"/>
    </location>
</feature>
<dbReference type="Pfam" id="PF00400">
    <property type="entry name" value="WD40"/>
    <property type="match status" value="6"/>
</dbReference>
<feature type="compositionally biased region" description="Basic residues" evidence="5">
    <location>
        <begin position="928"/>
        <end position="963"/>
    </location>
</feature>
<name>A0AAD9E056_9TELE</name>
<evidence type="ECO:0000256" key="3">
    <source>
        <dbReference type="ARBA" id="ARBA00022737"/>
    </source>
</evidence>
<feature type="compositionally biased region" description="Acidic residues" evidence="5">
    <location>
        <begin position="968"/>
        <end position="979"/>
    </location>
</feature>
<evidence type="ECO:0000256" key="4">
    <source>
        <dbReference type="PROSITE-ProRule" id="PRU00221"/>
    </source>
</evidence>
<gene>
    <name evidence="7" type="ORF">P4O66_021842</name>
</gene>
<feature type="region of interest" description="Disordered" evidence="5">
    <location>
        <begin position="167"/>
        <end position="204"/>
    </location>
</feature>
<evidence type="ECO:0000256" key="5">
    <source>
        <dbReference type="SAM" id="MobiDB-lite"/>
    </source>
</evidence>
<dbReference type="PANTHER" id="PTHR13384:SF19">
    <property type="entry name" value="G PATCH DOMAIN-CONTAINING PROTEIN 1"/>
    <property type="match status" value="1"/>
</dbReference>
<proteinExistence type="inferred from homology"/>
<dbReference type="InterPro" id="IPR001680">
    <property type="entry name" value="WD40_rpt"/>
</dbReference>
<evidence type="ECO:0000313" key="8">
    <source>
        <dbReference type="Proteomes" id="UP001239994"/>
    </source>
</evidence>
<comment type="similarity">
    <text evidence="1">Belongs to the GPATCH1 family.</text>
</comment>
<keyword evidence="3" id="KW-0677">Repeat</keyword>
<feature type="compositionally biased region" description="Low complexity" evidence="5">
    <location>
        <begin position="755"/>
        <end position="773"/>
    </location>
</feature>
<feature type="region of interest" description="Disordered" evidence="5">
    <location>
        <begin position="489"/>
        <end position="518"/>
    </location>
</feature>
<dbReference type="GO" id="GO:0005634">
    <property type="term" value="C:nucleus"/>
    <property type="evidence" value="ECO:0007669"/>
    <property type="project" value="TreeGrafter"/>
</dbReference>
<dbReference type="PROSITE" id="PS50174">
    <property type="entry name" value="G_PATCH"/>
    <property type="match status" value="1"/>
</dbReference>